<organism evidence="1">
    <name type="scientific">Anguilla anguilla</name>
    <name type="common">European freshwater eel</name>
    <name type="synonym">Muraena anguilla</name>
    <dbReference type="NCBI Taxonomy" id="7936"/>
    <lineage>
        <taxon>Eukaryota</taxon>
        <taxon>Metazoa</taxon>
        <taxon>Chordata</taxon>
        <taxon>Craniata</taxon>
        <taxon>Vertebrata</taxon>
        <taxon>Euteleostomi</taxon>
        <taxon>Actinopterygii</taxon>
        <taxon>Neopterygii</taxon>
        <taxon>Teleostei</taxon>
        <taxon>Anguilliformes</taxon>
        <taxon>Anguillidae</taxon>
        <taxon>Anguilla</taxon>
    </lineage>
</organism>
<dbReference type="EMBL" id="GBXM01034010">
    <property type="protein sequence ID" value="JAH74567.1"/>
    <property type="molecule type" value="Transcribed_RNA"/>
</dbReference>
<accession>A0A0E9V941</accession>
<proteinExistence type="predicted"/>
<evidence type="ECO:0000313" key="1">
    <source>
        <dbReference type="EMBL" id="JAH74567.1"/>
    </source>
</evidence>
<name>A0A0E9V941_ANGAN</name>
<reference evidence="1" key="2">
    <citation type="journal article" date="2015" name="Fish Shellfish Immunol.">
        <title>Early steps in the European eel (Anguilla anguilla)-Vibrio vulnificus interaction in the gills: Role of the RtxA13 toxin.</title>
        <authorList>
            <person name="Callol A."/>
            <person name="Pajuelo D."/>
            <person name="Ebbesson L."/>
            <person name="Teles M."/>
            <person name="MacKenzie S."/>
            <person name="Amaro C."/>
        </authorList>
    </citation>
    <scope>NUCLEOTIDE SEQUENCE</scope>
</reference>
<reference evidence="1" key="1">
    <citation type="submission" date="2014-11" db="EMBL/GenBank/DDBJ databases">
        <authorList>
            <person name="Amaro Gonzalez C."/>
        </authorList>
    </citation>
    <scope>NUCLEOTIDE SEQUENCE</scope>
</reference>
<protein>
    <submittedName>
        <fullName evidence="1">Uncharacterized protein</fullName>
    </submittedName>
</protein>
<sequence>MNRGRGQPSSPSPTTPHL</sequence>
<dbReference type="AlphaFoldDB" id="A0A0E9V941"/>